<sequence>MSVTTMAVKGRIRLMADCRSERMKAAMSTAFAQFYQKHMMEKGMPPAGTRQPFDKSFCKLLYAQQHLQRNVDPTSGRQRQVKRSRISAKAQSEPELHEGSSSRASSKPAERRLHGLVEAHIIKQRGELQTSREVYKEKGELCEVQAKLVDALWEGHTSKVELLRIKSTPEGAVHEQLTQLLAFETEQSRKHLEWEDAYYKASRDEKEEREQRRIAQASLFELRDKLKEDAADVYENPPKNERDAGALKHLYSTVYRMEKTLDLERAEVRKKGQDFKARMKTRWTTDHQDGR</sequence>
<feature type="region of interest" description="Disordered" evidence="1">
    <location>
        <begin position="272"/>
        <end position="291"/>
    </location>
</feature>
<reference evidence="2 3" key="1">
    <citation type="submission" date="2024-09" db="EMBL/GenBank/DDBJ databases">
        <title>Chromosome-scale assembly of Riccia sorocarpa.</title>
        <authorList>
            <person name="Paukszto L."/>
        </authorList>
    </citation>
    <scope>NUCLEOTIDE SEQUENCE [LARGE SCALE GENOMIC DNA]</scope>
    <source>
        <strain evidence="2">LP-2024</strain>
        <tissue evidence="2">Aerial parts of the thallus</tissue>
    </source>
</reference>
<organism evidence="2 3">
    <name type="scientific">Riccia sorocarpa</name>
    <dbReference type="NCBI Taxonomy" id="122646"/>
    <lineage>
        <taxon>Eukaryota</taxon>
        <taxon>Viridiplantae</taxon>
        <taxon>Streptophyta</taxon>
        <taxon>Embryophyta</taxon>
        <taxon>Marchantiophyta</taxon>
        <taxon>Marchantiopsida</taxon>
        <taxon>Marchantiidae</taxon>
        <taxon>Marchantiales</taxon>
        <taxon>Ricciaceae</taxon>
        <taxon>Riccia</taxon>
    </lineage>
</organism>
<accession>A0ABD3HZ16</accession>
<dbReference type="EMBL" id="JBJQOH010000002">
    <property type="protein sequence ID" value="KAL3695487.1"/>
    <property type="molecule type" value="Genomic_DNA"/>
</dbReference>
<comment type="caution">
    <text evidence="2">The sequence shown here is derived from an EMBL/GenBank/DDBJ whole genome shotgun (WGS) entry which is preliminary data.</text>
</comment>
<evidence type="ECO:0000313" key="3">
    <source>
        <dbReference type="Proteomes" id="UP001633002"/>
    </source>
</evidence>
<keyword evidence="3" id="KW-1185">Reference proteome</keyword>
<protein>
    <submittedName>
        <fullName evidence="2">Uncharacterized protein</fullName>
    </submittedName>
</protein>
<evidence type="ECO:0000313" key="2">
    <source>
        <dbReference type="EMBL" id="KAL3695487.1"/>
    </source>
</evidence>
<feature type="region of interest" description="Disordered" evidence="1">
    <location>
        <begin position="69"/>
        <end position="110"/>
    </location>
</feature>
<dbReference type="Proteomes" id="UP001633002">
    <property type="component" value="Unassembled WGS sequence"/>
</dbReference>
<evidence type="ECO:0000256" key="1">
    <source>
        <dbReference type="SAM" id="MobiDB-lite"/>
    </source>
</evidence>
<gene>
    <name evidence="2" type="ORF">R1sor_009563</name>
</gene>
<feature type="compositionally biased region" description="Polar residues" evidence="1">
    <location>
        <begin position="69"/>
        <end position="78"/>
    </location>
</feature>
<name>A0ABD3HZ16_9MARC</name>
<dbReference type="AlphaFoldDB" id="A0ABD3HZ16"/>
<proteinExistence type="predicted"/>